<dbReference type="Proteomes" id="UP001210925">
    <property type="component" value="Unassembled WGS sequence"/>
</dbReference>
<dbReference type="InterPro" id="IPR003103">
    <property type="entry name" value="BAG_domain"/>
</dbReference>
<dbReference type="EMBL" id="JADGKB010000045">
    <property type="protein sequence ID" value="KAJ3256860.1"/>
    <property type="molecule type" value="Genomic_DNA"/>
</dbReference>
<gene>
    <name evidence="4" type="ORF">HK103_005104</name>
</gene>
<protein>
    <recommendedName>
        <fullName evidence="3">BAG domain-containing protein</fullName>
    </recommendedName>
</protein>
<dbReference type="Pfam" id="PF00012">
    <property type="entry name" value="HSP70"/>
    <property type="match status" value="1"/>
</dbReference>
<dbReference type="InterPro" id="IPR036533">
    <property type="entry name" value="BAG_dom_sf"/>
</dbReference>
<comment type="caution">
    <text evidence="4">The sequence shown here is derived from an EMBL/GenBank/DDBJ whole genome shotgun (WGS) entry which is preliminary data.</text>
</comment>
<dbReference type="Gene3D" id="1.20.58.120">
    <property type="entry name" value="BAG domain"/>
    <property type="match status" value="1"/>
</dbReference>
<accession>A0AAD5Y804</accession>
<dbReference type="InterPro" id="IPR013126">
    <property type="entry name" value="Hsp_70_fam"/>
</dbReference>
<evidence type="ECO:0000259" key="3">
    <source>
        <dbReference type="Pfam" id="PF02179"/>
    </source>
</evidence>
<dbReference type="InterPro" id="IPR043129">
    <property type="entry name" value="ATPase_NBD"/>
</dbReference>
<keyword evidence="5" id="KW-1185">Reference proteome</keyword>
<feature type="domain" description="BAG" evidence="3">
    <location>
        <begin position="818"/>
        <end position="869"/>
    </location>
</feature>
<evidence type="ECO:0000313" key="4">
    <source>
        <dbReference type="EMBL" id="KAJ3256860.1"/>
    </source>
</evidence>
<name>A0AAD5Y804_9FUNG</name>
<dbReference type="SUPFAM" id="SSF53067">
    <property type="entry name" value="Actin-like ATPase domain"/>
    <property type="match status" value="2"/>
</dbReference>
<evidence type="ECO:0000256" key="2">
    <source>
        <dbReference type="ARBA" id="ARBA00022840"/>
    </source>
</evidence>
<keyword evidence="1" id="KW-0547">Nucleotide-binding</keyword>
<reference evidence="4" key="1">
    <citation type="submission" date="2020-05" db="EMBL/GenBank/DDBJ databases">
        <title>Phylogenomic resolution of chytrid fungi.</title>
        <authorList>
            <person name="Stajich J.E."/>
            <person name="Amses K."/>
            <person name="Simmons R."/>
            <person name="Seto K."/>
            <person name="Myers J."/>
            <person name="Bonds A."/>
            <person name="Quandt C.A."/>
            <person name="Barry K."/>
            <person name="Liu P."/>
            <person name="Grigoriev I."/>
            <person name="Longcore J.E."/>
            <person name="James T.Y."/>
        </authorList>
    </citation>
    <scope>NUCLEOTIDE SEQUENCE</scope>
    <source>
        <strain evidence="4">PLAUS21</strain>
    </source>
</reference>
<organism evidence="4 5">
    <name type="scientific">Boothiomyces macroporosus</name>
    <dbReference type="NCBI Taxonomy" id="261099"/>
    <lineage>
        <taxon>Eukaryota</taxon>
        <taxon>Fungi</taxon>
        <taxon>Fungi incertae sedis</taxon>
        <taxon>Chytridiomycota</taxon>
        <taxon>Chytridiomycota incertae sedis</taxon>
        <taxon>Chytridiomycetes</taxon>
        <taxon>Rhizophydiales</taxon>
        <taxon>Terramycetaceae</taxon>
        <taxon>Boothiomyces</taxon>
    </lineage>
</organism>
<dbReference type="InterPro" id="IPR029047">
    <property type="entry name" value="HSP70_peptide-bd_sf"/>
</dbReference>
<dbReference type="PANTHER" id="PTHR19375">
    <property type="entry name" value="HEAT SHOCK PROTEIN 70KDA"/>
    <property type="match status" value="1"/>
</dbReference>
<sequence length="875" mass="99169">MSTGIEKQALQGFQPLSHHQNACLVKRDHKVVLSRDDIKNGWTTGYNQNEGRSGNVPLQIFEPPAIAFNIGTSNISVGTLIDNTLSFIPINRVNINENCVGFTENEIYLGRNLEYKVKGLNLFADIDVEVDDYYLTKMNITKENGLNVFEKDGFKRSCHSVFTSLVTFLKTEADVYLKQRSTRAVFIISSTFNYHQKLFYYQAARSSGFGEIKFISKSNAIALSLPLPQSSSNIMVLSVGAQNTELSMYNYKSNYKPIVCETIEKFGGYYITGLVFNFVKKMLQLKGVQWPESQNIHLLEQCEHAKIELSSSTTATIVFKGETISITRKIFESLLSPFFRKLGEFVDTCFLKSRLDAEQLSCVYIGGNTCRLPGISHMLTEKFNQTPVRMVESDSYLKGAAQFMASLPGDELIEFGGFKRAYGVKAFDYMFSPVLPINSMNRKNQCSFNSKSDVYCKLSIYEGKNLDCSKNLFVGNIVIDSIPMLRYSTLKVVMEVSTSDILKVYVLDNLKTIHVEEFNQLEKIVSLPPDSNLPANCYPIPVDSGDLRAGLGVSNAFQPSNDKQDSLLQAIQILKAELENGVRTSILNSNMTRKIYKQNEFFYLFKQIQSTEFPTSMYDPKVSPVQYLVQHLISQNFYQILDSAVQVKNGKLFKPALWVSTEREIHQILLNLDSMDVASDMKECRKIIVNYCILLQRALGVLESVYAPTGSDTKEVLAIELIENLDQISNYAGEFESLPFKLGTKFENQINKINNVISRLKKSSPEANLVGNVTDLPELRSYQKLVNLHQDLTQYIQQNHNTTLEVVIIVHEGMIRPEHNKPLYLYEDFLLKFQLKLDSVDTVGNAELRAIRKSIIDYCQFHLDEIDALKSLFLE</sequence>
<dbReference type="Pfam" id="PF02179">
    <property type="entry name" value="BAG"/>
    <property type="match status" value="1"/>
</dbReference>
<dbReference type="Gene3D" id="3.90.640.10">
    <property type="entry name" value="Actin, Chain A, domain 4"/>
    <property type="match status" value="1"/>
</dbReference>
<dbReference type="SUPFAM" id="SSF63491">
    <property type="entry name" value="BAG domain"/>
    <property type="match status" value="1"/>
</dbReference>
<dbReference type="GO" id="GO:0051087">
    <property type="term" value="F:protein-folding chaperone binding"/>
    <property type="evidence" value="ECO:0007669"/>
    <property type="project" value="InterPro"/>
</dbReference>
<dbReference type="Gene3D" id="3.30.420.40">
    <property type="match status" value="2"/>
</dbReference>
<evidence type="ECO:0000256" key="1">
    <source>
        <dbReference type="ARBA" id="ARBA00022741"/>
    </source>
</evidence>
<proteinExistence type="predicted"/>
<dbReference type="AlphaFoldDB" id="A0AAD5Y804"/>
<evidence type="ECO:0000313" key="5">
    <source>
        <dbReference type="Proteomes" id="UP001210925"/>
    </source>
</evidence>
<keyword evidence="2" id="KW-0067">ATP-binding</keyword>
<dbReference type="SUPFAM" id="SSF100920">
    <property type="entry name" value="Heat shock protein 70kD (HSP70), peptide-binding domain"/>
    <property type="match status" value="1"/>
</dbReference>
<dbReference type="GO" id="GO:0005524">
    <property type="term" value="F:ATP binding"/>
    <property type="evidence" value="ECO:0007669"/>
    <property type="project" value="UniProtKB-KW"/>
</dbReference>
<dbReference type="GO" id="GO:0140662">
    <property type="term" value="F:ATP-dependent protein folding chaperone"/>
    <property type="evidence" value="ECO:0007669"/>
    <property type="project" value="InterPro"/>
</dbReference>